<accession>A0A9W7G108</accession>
<evidence type="ECO:0000256" key="5">
    <source>
        <dbReference type="ARBA" id="ARBA00023273"/>
    </source>
</evidence>
<dbReference type="OrthoDB" id="2123594at2759"/>
<dbReference type="Pfam" id="PF13864">
    <property type="entry name" value="Enkurin"/>
    <property type="match status" value="1"/>
</dbReference>
<dbReference type="Proteomes" id="UP001165065">
    <property type="component" value="Unassembled WGS sequence"/>
</dbReference>
<evidence type="ECO:0000259" key="7">
    <source>
        <dbReference type="PROSITE" id="PS51665"/>
    </source>
</evidence>
<comment type="subcellular location">
    <subcellularLocation>
        <location evidence="1">Cell projection</location>
        <location evidence="1">Cilium</location>
    </subcellularLocation>
    <subcellularLocation>
        <location evidence="2">Cytoplasm</location>
        <location evidence="2">Cytoskeleton</location>
    </subcellularLocation>
</comment>
<evidence type="ECO:0000313" key="9">
    <source>
        <dbReference type="Proteomes" id="UP001165065"/>
    </source>
</evidence>
<dbReference type="PANTHER" id="PTHR21490:SF0">
    <property type="entry name" value="ENKURIN"/>
    <property type="match status" value="1"/>
</dbReference>
<gene>
    <name evidence="8" type="ORF">TrCOL_g10921</name>
</gene>
<evidence type="ECO:0000256" key="1">
    <source>
        <dbReference type="ARBA" id="ARBA00004138"/>
    </source>
</evidence>
<evidence type="ECO:0000313" key="8">
    <source>
        <dbReference type="EMBL" id="GMI27631.1"/>
    </source>
</evidence>
<dbReference type="InterPro" id="IPR027012">
    <property type="entry name" value="Enkurin_dom"/>
</dbReference>
<feature type="domain" description="Enkurin" evidence="7">
    <location>
        <begin position="160"/>
        <end position="259"/>
    </location>
</feature>
<organism evidence="8 9">
    <name type="scientific">Triparma columacea</name>
    <dbReference type="NCBI Taxonomy" id="722753"/>
    <lineage>
        <taxon>Eukaryota</taxon>
        <taxon>Sar</taxon>
        <taxon>Stramenopiles</taxon>
        <taxon>Ochrophyta</taxon>
        <taxon>Bolidophyceae</taxon>
        <taxon>Parmales</taxon>
        <taxon>Triparmaceae</taxon>
        <taxon>Triparma</taxon>
    </lineage>
</organism>
<keyword evidence="5" id="KW-0966">Cell projection</keyword>
<evidence type="ECO:0000256" key="4">
    <source>
        <dbReference type="ARBA" id="ARBA00023212"/>
    </source>
</evidence>
<proteinExistence type="predicted"/>
<dbReference type="InterPro" id="IPR052102">
    <property type="entry name" value="Enkurin_domain-protein"/>
</dbReference>
<dbReference type="AlphaFoldDB" id="A0A9W7G108"/>
<evidence type="ECO:0000256" key="3">
    <source>
        <dbReference type="ARBA" id="ARBA00022490"/>
    </source>
</evidence>
<feature type="compositionally biased region" description="Polar residues" evidence="6">
    <location>
        <begin position="64"/>
        <end position="75"/>
    </location>
</feature>
<protein>
    <recommendedName>
        <fullName evidence="7">Enkurin domain-containing protein</fullName>
    </recommendedName>
</protein>
<sequence>MESIYNLVPEPYVEPQKPPMYKSKHDPLQPLTSSTFGLHGTTATVGGGIEQIKKSHILSSTFGPSAKNSVHSPSNFLKAGSKTKKDLSRTTSKFTRSIPASKPSVPRRGDQPVMGLHTSKNFITANAVEAILSVPQMPQSKSIDYRSKEDYGTVPEYLSEVKEEIRRENDMIDEYVRRQLGEEEVAPEEFEAMDEYEREDLINKLKTKWDAVNARYQLTAHRVNFESRGDINRKQSQEAELKRLENDIMVLQRAGQVMISAD</sequence>
<reference evidence="9" key="1">
    <citation type="journal article" date="2023" name="Commun. Biol.">
        <title>Genome analysis of Parmales, the sister group of diatoms, reveals the evolutionary specialization of diatoms from phago-mixotrophs to photoautotrophs.</title>
        <authorList>
            <person name="Ban H."/>
            <person name="Sato S."/>
            <person name="Yoshikawa S."/>
            <person name="Yamada K."/>
            <person name="Nakamura Y."/>
            <person name="Ichinomiya M."/>
            <person name="Sato N."/>
            <person name="Blanc-Mathieu R."/>
            <person name="Endo H."/>
            <person name="Kuwata A."/>
            <person name="Ogata H."/>
        </authorList>
    </citation>
    <scope>NUCLEOTIDE SEQUENCE [LARGE SCALE GENOMIC DNA]</scope>
</reference>
<name>A0A9W7G108_9STRA</name>
<keyword evidence="9" id="KW-1185">Reference proteome</keyword>
<dbReference type="GO" id="GO:0005516">
    <property type="term" value="F:calmodulin binding"/>
    <property type="evidence" value="ECO:0007669"/>
    <property type="project" value="TreeGrafter"/>
</dbReference>
<evidence type="ECO:0000256" key="2">
    <source>
        <dbReference type="ARBA" id="ARBA00004245"/>
    </source>
</evidence>
<dbReference type="PANTHER" id="PTHR21490">
    <property type="entry name" value="ENKURIN-RELATED"/>
    <property type="match status" value="1"/>
</dbReference>
<evidence type="ECO:0000256" key="6">
    <source>
        <dbReference type="SAM" id="MobiDB-lite"/>
    </source>
</evidence>
<dbReference type="GO" id="GO:0005856">
    <property type="term" value="C:cytoskeleton"/>
    <property type="evidence" value="ECO:0007669"/>
    <property type="project" value="UniProtKB-SubCell"/>
</dbReference>
<keyword evidence="4" id="KW-0206">Cytoskeleton</keyword>
<dbReference type="EMBL" id="BRYA01000646">
    <property type="protein sequence ID" value="GMI27631.1"/>
    <property type="molecule type" value="Genomic_DNA"/>
</dbReference>
<feature type="region of interest" description="Disordered" evidence="6">
    <location>
        <begin position="64"/>
        <end position="113"/>
    </location>
</feature>
<comment type="caution">
    <text evidence="8">The sequence shown here is derived from an EMBL/GenBank/DDBJ whole genome shotgun (WGS) entry which is preliminary data.</text>
</comment>
<dbReference type="GO" id="GO:0005929">
    <property type="term" value="C:cilium"/>
    <property type="evidence" value="ECO:0007669"/>
    <property type="project" value="UniProtKB-SubCell"/>
</dbReference>
<keyword evidence="3" id="KW-0963">Cytoplasm</keyword>
<dbReference type="PROSITE" id="PS51665">
    <property type="entry name" value="ENKURIN"/>
    <property type="match status" value="1"/>
</dbReference>